<organism evidence="2 3">
    <name type="scientific">Sorangium cellulosum</name>
    <name type="common">Polyangium cellulosum</name>
    <dbReference type="NCBI Taxonomy" id="56"/>
    <lineage>
        <taxon>Bacteria</taxon>
        <taxon>Pseudomonadati</taxon>
        <taxon>Myxococcota</taxon>
        <taxon>Polyangia</taxon>
        <taxon>Polyangiales</taxon>
        <taxon>Polyangiaceae</taxon>
        <taxon>Sorangium</taxon>
    </lineage>
</organism>
<feature type="compositionally biased region" description="Basic and acidic residues" evidence="1">
    <location>
        <begin position="134"/>
        <end position="156"/>
    </location>
</feature>
<feature type="compositionally biased region" description="Gly residues" evidence="1">
    <location>
        <begin position="169"/>
        <end position="180"/>
    </location>
</feature>
<feature type="region of interest" description="Disordered" evidence="1">
    <location>
        <begin position="125"/>
        <end position="227"/>
    </location>
</feature>
<dbReference type="Proteomes" id="UP000295497">
    <property type="component" value="Chromosome"/>
</dbReference>
<feature type="compositionally biased region" description="Low complexity" evidence="1">
    <location>
        <begin position="212"/>
        <end position="227"/>
    </location>
</feature>
<protein>
    <submittedName>
        <fullName evidence="2">Uncharacterized protein</fullName>
    </submittedName>
</protein>
<evidence type="ECO:0000256" key="1">
    <source>
        <dbReference type="SAM" id="MobiDB-lite"/>
    </source>
</evidence>
<name>A0A4P2QJX9_SORCE</name>
<feature type="compositionally biased region" description="Gly residues" evidence="1">
    <location>
        <begin position="200"/>
        <end position="211"/>
    </location>
</feature>
<dbReference type="EMBL" id="CP012672">
    <property type="protein sequence ID" value="AUX29961.1"/>
    <property type="molecule type" value="Genomic_DNA"/>
</dbReference>
<sequence length="227" mass="23088">MGQVLFRRRDVSGARAHAVWAMRADVSHPDAPRLLPAIKARESLLLGLWCRMSSVLAGLGPSAMLVFLAAVVTPGPAAASAAPPVDALRGGNVHGASWARVTCGAAGELVLSPVVARPFRQPLGRVPPAGRLFDSQRDEEIAGDLRDVGADREPRPPGRQQRAEPLGNGSCGCGGGGAGGAISAHWGSKPTLRETRVVTGRGGPGSRGGPRAGSPGPSSCPLGSRAG</sequence>
<reference evidence="2 3" key="1">
    <citation type="submission" date="2015-09" db="EMBL/GenBank/DDBJ databases">
        <title>Sorangium comparison.</title>
        <authorList>
            <person name="Zaburannyi N."/>
            <person name="Bunk B."/>
            <person name="Overmann J."/>
            <person name="Mueller R."/>
        </authorList>
    </citation>
    <scope>NUCLEOTIDE SEQUENCE [LARGE SCALE GENOMIC DNA]</scope>
    <source>
        <strain evidence="2 3">So ce836</strain>
    </source>
</reference>
<accession>A0A4P2QJX9</accession>
<evidence type="ECO:0000313" key="2">
    <source>
        <dbReference type="EMBL" id="AUX29961.1"/>
    </source>
</evidence>
<gene>
    <name evidence="2" type="ORF">SOCE836_020560</name>
</gene>
<proteinExistence type="predicted"/>
<evidence type="ECO:0000313" key="3">
    <source>
        <dbReference type="Proteomes" id="UP000295497"/>
    </source>
</evidence>
<dbReference type="AlphaFoldDB" id="A0A4P2QJX9"/>